<keyword evidence="9" id="KW-1185">Reference proteome</keyword>
<keyword evidence="2 6" id="KW-0645">Protease</keyword>
<comment type="similarity">
    <text evidence="1">Belongs to the peptidase S1 family.</text>
</comment>
<keyword evidence="5" id="KW-1015">Disulfide bond</keyword>
<accession>A0A8S4E2N5</accession>
<evidence type="ECO:0000256" key="1">
    <source>
        <dbReference type="ARBA" id="ARBA00007664"/>
    </source>
</evidence>
<dbReference type="InterPro" id="IPR009003">
    <property type="entry name" value="Peptidase_S1_PA"/>
</dbReference>
<comment type="caution">
    <text evidence="8">The sequence shown here is derived from an EMBL/GenBank/DDBJ whole genome shotgun (WGS) entry which is preliminary data.</text>
</comment>
<dbReference type="Pfam" id="PF00089">
    <property type="entry name" value="Trypsin"/>
    <property type="match status" value="3"/>
</dbReference>
<dbReference type="PROSITE" id="PS00134">
    <property type="entry name" value="TRYPSIN_HIS"/>
    <property type="match status" value="3"/>
</dbReference>
<sequence length="1100" mass="119712">MFEKYFSNVLKIKIMKMRGQKLLLGFCGGVILTQHHVLTAAHCLFRKVNDTTAVTGTTILRASEVVIRVGSTYNDRGGSEHATSKTVVHEDYKYLKSYDNDVAVLVLPTSVSNYRSSSVQPAAIPPGGYVVPENASVVAVGWGQTDENCINSSPLGLRHVGLRKVDRDTCAARYSIFFSYNNMLCAGLLGVGGAGICTGDSGGPLVYNGVVVGVTSFSMTCDDSFYPQVFTRVSSYTKWINNTVSQNQVVVVDKNSHNTAVAADVTSSYLDNRKQYVQFGSSYSEPYCTYSGVSQGSNLGPLEFLIMINDLPNIVRDATCLLFADDLKLLLRIGDEGDCDRLQEDIDRVVQWSHDNKLQFNSSKCMQISFSRERAPRQRQYTLAGGAALQQVTSVRDLGVRISSDLSFRDHIVDTCKSAFKILGFVLQNISLVVPSEGARGLRRRAGRLFSIPQARTNLLAQAPMTRALRVLNKVSEIVDLYSCGLGSCEDMVTVREPPAPPANRIVGGRPTTVEAYPYMAYLRSLCTMRGQKLLGGFCGGVILTQHHVLTAAHCLFRKVNDTTAVTGTTILSASEVVIRVGSTYNDRGGSEHATSKTVVHEDYKYLKSYDNDVAVLVLPTSVSNYRSSSENCINSSPLGLRRVGLRKVDRDTCAARYSIFFSYNNMLCAGLLGVGGAGICTGDSGGPLVYNGVVVGVTSFSMTCDDSFYPQVFTRVSSYTKWINNAVSQNQVVVVDKNSHNTAVAADVTRHCTDLRITIYEQDGSCEDMVTVREPPAPPANRIVGGRPTTVEAYPYMAYLRSLCTMRGQRLLGGYCGGVILTQHHVLTAAHCLFRIINDTTILRASKVVIRVGSTYNDRGGSKHETSKTLVHEDYKYSESKDNDVAVLVLSTSVSNYRSSSVQPAVIPPGGYVVPDNASVVAVGWGRTNMKCIKSSPIGLRLVGLRKVDRDTCAARYPRFSYNNMLCAGLLGVGGAGTCKGDSGGPLVYNGVVVGVTSFAMRCADSFYPHVFTRVSSYTNWINNTLRQNQVEVVHKLSHNTAVAADVSSLMLLAFSQYESSHGVLHKITLLSIAGTGELLPNASKRCERRPSRCHGRVN</sequence>
<dbReference type="CDD" id="cd00190">
    <property type="entry name" value="Tryp_SPc"/>
    <property type="match status" value="3"/>
</dbReference>
<dbReference type="PRINTS" id="PR00722">
    <property type="entry name" value="CHYMOTRYPSIN"/>
</dbReference>
<evidence type="ECO:0000313" key="9">
    <source>
        <dbReference type="Proteomes" id="UP000653454"/>
    </source>
</evidence>
<dbReference type="PANTHER" id="PTHR24276:SF98">
    <property type="entry name" value="FI18310P1-RELATED"/>
    <property type="match status" value="1"/>
</dbReference>
<organism evidence="8 9">
    <name type="scientific">Plutella xylostella</name>
    <name type="common">Diamondback moth</name>
    <name type="synonym">Plutella maculipennis</name>
    <dbReference type="NCBI Taxonomy" id="51655"/>
    <lineage>
        <taxon>Eukaryota</taxon>
        <taxon>Metazoa</taxon>
        <taxon>Ecdysozoa</taxon>
        <taxon>Arthropoda</taxon>
        <taxon>Hexapoda</taxon>
        <taxon>Insecta</taxon>
        <taxon>Pterygota</taxon>
        <taxon>Neoptera</taxon>
        <taxon>Endopterygota</taxon>
        <taxon>Lepidoptera</taxon>
        <taxon>Glossata</taxon>
        <taxon>Ditrysia</taxon>
        <taxon>Yponomeutoidea</taxon>
        <taxon>Plutellidae</taxon>
        <taxon>Plutella</taxon>
    </lineage>
</organism>
<gene>
    <name evidence="8" type="ORF">PLXY2_LOCUS4263</name>
</gene>
<feature type="domain" description="Peptidase S1" evidence="7">
    <location>
        <begin position="506"/>
        <end position="729"/>
    </location>
</feature>
<evidence type="ECO:0000259" key="7">
    <source>
        <dbReference type="PROSITE" id="PS50240"/>
    </source>
</evidence>
<dbReference type="InterPro" id="IPR050430">
    <property type="entry name" value="Peptidase_S1"/>
</dbReference>
<dbReference type="GO" id="GO:0006508">
    <property type="term" value="P:proteolysis"/>
    <property type="evidence" value="ECO:0007669"/>
    <property type="project" value="UniProtKB-KW"/>
</dbReference>
<dbReference type="InterPro" id="IPR000477">
    <property type="entry name" value="RT_dom"/>
</dbReference>
<dbReference type="PANTHER" id="PTHR24276">
    <property type="entry name" value="POLYSERASE-RELATED"/>
    <property type="match status" value="1"/>
</dbReference>
<dbReference type="InterPro" id="IPR001254">
    <property type="entry name" value="Trypsin_dom"/>
</dbReference>
<keyword evidence="4 6" id="KW-0720">Serine protease</keyword>
<feature type="domain" description="Peptidase S1" evidence="7">
    <location>
        <begin position="26"/>
        <end position="245"/>
    </location>
</feature>
<evidence type="ECO:0000256" key="3">
    <source>
        <dbReference type="ARBA" id="ARBA00022801"/>
    </source>
</evidence>
<dbReference type="PROSITE" id="PS00135">
    <property type="entry name" value="TRYPSIN_SER"/>
    <property type="match status" value="3"/>
</dbReference>
<dbReference type="EMBL" id="CAJHNJ030000011">
    <property type="protein sequence ID" value="CAG9108965.1"/>
    <property type="molecule type" value="Genomic_DNA"/>
</dbReference>
<evidence type="ECO:0000256" key="2">
    <source>
        <dbReference type="ARBA" id="ARBA00022670"/>
    </source>
</evidence>
<evidence type="ECO:0000256" key="5">
    <source>
        <dbReference type="ARBA" id="ARBA00023157"/>
    </source>
</evidence>
<dbReference type="AlphaFoldDB" id="A0A8S4E2N5"/>
<keyword evidence="3 6" id="KW-0378">Hydrolase</keyword>
<dbReference type="InterPro" id="IPR043504">
    <property type="entry name" value="Peptidase_S1_PA_chymotrypsin"/>
</dbReference>
<dbReference type="Proteomes" id="UP000653454">
    <property type="component" value="Unassembled WGS sequence"/>
</dbReference>
<dbReference type="Gene3D" id="2.40.10.10">
    <property type="entry name" value="Trypsin-like serine proteases"/>
    <property type="match status" value="4"/>
</dbReference>
<dbReference type="SMART" id="SM00020">
    <property type="entry name" value="Tryp_SPc"/>
    <property type="match status" value="3"/>
</dbReference>
<evidence type="ECO:0000256" key="4">
    <source>
        <dbReference type="ARBA" id="ARBA00022825"/>
    </source>
</evidence>
<dbReference type="InterPro" id="IPR018114">
    <property type="entry name" value="TRYPSIN_HIS"/>
</dbReference>
<evidence type="ECO:0000256" key="6">
    <source>
        <dbReference type="RuleBase" id="RU363034"/>
    </source>
</evidence>
<dbReference type="Pfam" id="PF00078">
    <property type="entry name" value="RVT_1"/>
    <property type="match status" value="1"/>
</dbReference>
<evidence type="ECO:0000313" key="8">
    <source>
        <dbReference type="EMBL" id="CAG9108965.1"/>
    </source>
</evidence>
<protein>
    <submittedName>
        <fullName evidence="8">(diamondback moth) hypothetical protein</fullName>
    </submittedName>
</protein>
<dbReference type="GO" id="GO:0004252">
    <property type="term" value="F:serine-type endopeptidase activity"/>
    <property type="evidence" value="ECO:0007669"/>
    <property type="project" value="InterPro"/>
</dbReference>
<dbReference type="InterPro" id="IPR033116">
    <property type="entry name" value="TRYPSIN_SER"/>
</dbReference>
<reference evidence="8" key="1">
    <citation type="submission" date="2020-11" db="EMBL/GenBank/DDBJ databases">
        <authorList>
            <person name="Whiteford S."/>
        </authorList>
    </citation>
    <scope>NUCLEOTIDE SEQUENCE</scope>
</reference>
<dbReference type="PROSITE" id="PS50240">
    <property type="entry name" value="TRYPSIN_DOM"/>
    <property type="match status" value="3"/>
</dbReference>
<dbReference type="SUPFAM" id="SSF50494">
    <property type="entry name" value="Trypsin-like serine proteases"/>
    <property type="match status" value="3"/>
</dbReference>
<proteinExistence type="inferred from homology"/>
<dbReference type="InterPro" id="IPR001314">
    <property type="entry name" value="Peptidase_S1A"/>
</dbReference>
<name>A0A8S4E2N5_PLUXY</name>
<feature type="domain" description="Peptidase S1" evidence="7">
    <location>
        <begin position="784"/>
        <end position="1028"/>
    </location>
</feature>